<dbReference type="EMBL" id="MN081869">
    <property type="protein sequence ID" value="QEA08222.1"/>
    <property type="molecule type" value="Genomic_DNA"/>
</dbReference>
<evidence type="ECO:0000313" key="6">
    <source>
        <dbReference type="EMBL" id="QEA08222.1"/>
    </source>
</evidence>
<feature type="transmembrane region" description="Helical" evidence="5">
    <location>
        <begin position="188"/>
        <end position="208"/>
    </location>
</feature>
<feature type="transmembrane region" description="Helical" evidence="5">
    <location>
        <begin position="214"/>
        <end position="233"/>
    </location>
</feature>
<keyword evidence="3 5" id="KW-1133">Transmembrane helix</keyword>
<evidence type="ECO:0000256" key="3">
    <source>
        <dbReference type="ARBA" id="ARBA00022989"/>
    </source>
</evidence>
<evidence type="ECO:0000256" key="1">
    <source>
        <dbReference type="ARBA" id="ARBA00004370"/>
    </source>
</evidence>
<feature type="transmembrane region" description="Helical" evidence="5">
    <location>
        <begin position="482"/>
        <end position="505"/>
    </location>
</feature>
<proteinExistence type="predicted"/>
<sequence>MGASISSNVTKLVTDAIVRTSNEVVQTAHATNNQSIVFDVKNTSGDVVISGNTIRQTATINMVGLSQALNNSDNNIKLDQQIAQMAKAVISGLNLAQLADANNTVDSLIKTCIEIKNITTQQCMMNTSQKINVLVEGTKGNVSIVNNEISQLATSIQSCVEKAASNNKNLQDISSSIQQAATSEAKGLSLAMIALIIVAMGLTGVGGVYAGGKIIFPAVLIGSIVSFVLYFQWTVREISSYSFVQNTLSESADCSIQKSSGELDNIGSAKSASEKCQNDNTCVAYEWQNGQAVYYKNMTIGNSCKSYYSNGAHKDTLPVIKKLIFKKGARNPVNTDIANAWLNTSDGSFWVNSDPNVLKYFGGRYGRLPYQTRYSYASGGIYVGDNVNGVGWNQQGSFGKRANRTIDWGDGPPSTITSQAEGDVWIDYHDPSLLKVYTYIAKQGGGFVWQSGKIVKGIGPIVNSNVENSKSVGFAMESKKQWLLYLAIGLLIVGVIGMAFTSGMFSKKNNGKSIKQ</sequence>
<dbReference type="GO" id="GO:0016020">
    <property type="term" value="C:membrane"/>
    <property type="evidence" value="ECO:0007669"/>
    <property type="project" value="UniProtKB-SubCell"/>
</dbReference>
<evidence type="ECO:0000256" key="4">
    <source>
        <dbReference type="ARBA" id="ARBA00023136"/>
    </source>
</evidence>
<comment type="subcellular location">
    <subcellularLocation>
        <location evidence="1">Membrane</location>
    </subcellularLocation>
</comment>
<dbReference type="Pfam" id="PF02442">
    <property type="entry name" value="L1R_F9L"/>
    <property type="match status" value="1"/>
</dbReference>
<name>A0A5B8RKA9_9VIRU</name>
<reference evidence="6" key="1">
    <citation type="journal article" date="2019" name="Viruses">
        <title>Detection and Characterization of Invertebrate Iridoviruses Found in Reptiles and Prey Insects in Europe over the Past Two Decades.</title>
        <authorList>
            <person name="Papp T."/>
            <person name="Marschang R.E."/>
        </authorList>
    </citation>
    <scope>NUCLEOTIDE SEQUENCE</scope>
    <source>
        <strain evidence="6">Liz-CrIV</strain>
    </source>
</reference>
<keyword evidence="2 5" id="KW-0812">Transmembrane</keyword>
<evidence type="ECO:0000256" key="5">
    <source>
        <dbReference type="SAM" id="Phobius"/>
    </source>
</evidence>
<accession>A0A5B8RKA9</accession>
<protein>
    <submittedName>
        <fullName evidence="6">118R</fullName>
    </submittedName>
</protein>
<keyword evidence="4 5" id="KW-0472">Membrane</keyword>
<organism evidence="6">
    <name type="scientific">Iridovirus Liz-CrIV</name>
    <dbReference type="NCBI Taxonomy" id="2594309"/>
    <lineage>
        <taxon>Viruses</taxon>
        <taxon>Varidnaviria</taxon>
        <taxon>Bamfordvirae</taxon>
        <taxon>Nucleocytoviricota</taxon>
        <taxon>Megaviricetes</taxon>
        <taxon>Pimascovirales</taxon>
        <taxon>Pimascovirales incertae sedis</taxon>
        <taxon>Iridoviridae</taxon>
    </lineage>
</organism>
<evidence type="ECO:0000256" key="2">
    <source>
        <dbReference type="ARBA" id="ARBA00022692"/>
    </source>
</evidence>
<dbReference type="InterPro" id="IPR003472">
    <property type="entry name" value="Virion_mem_poxvirus_L1"/>
</dbReference>